<dbReference type="RefSeq" id="YP_009828847.1">
    <property type="nucleotide sequence ID" value="NC_048519.1"/>
</dbReference>
<sequence>MAKRSIGMVLAPQYSDNPNPKKGKDNIEIVRNWIEFPFVDQAIPNSLISTTWNDLSNWSRLSSLWPLLFYFYSILFYFYSILFLFYMVPVLFYSISILYGTSCCFIMVPVVVSLWYQLLFH</sequence>
<feature type="transmembrane region" description="Helical" evidence="1">
    <location>
        <begin position="92"/>
        <end position="116"/>
    </location>
</feature>
<dbReference type="EMBL" id="MN384260">
    <property type="protein sequence ID" value="QJC59078.1"/>
    <property type="molecule type" value="Genomic_DNA"/>
</dbReference>
<keyword evidence="2" id="KW-0934">Plastid</keyword>
<evidence type="ECO:0000313" key="3">
    <source>
        <dbReference type="EMBL" id="QNH93460.1"/>
    </source>
</evidence>
<gene>
    <name evidence="2" type="primary">ndhK</name>
</gene>
<dbReference type="GeneID" id="55292715"/>
<dbReference type="EMBL" id="MN736636">
    <property type="protein sequence ID" value="QNH93460.1"/>
    <property type="molecule type" value="Genomic_DNA"/>
</dbReference>
<keyword evidence="2" id="KW-0150">Chloroplast</keyword>
<accession>A0A6M3QH53</accession>
<dbReference type="AlphaFoldDB" id="A0A6M3QH53"/>
<organism evidence="2">
    <name type="scientific">Enhalus acoroides</name>
    <dbReference type="NCBI Taxonomy" id="55455"/>
    <lineage>
        <taxon>Eukaryota</taxon>
        <taxon>Viridiplantae</taxon>
        <taxon>Streptophyta</taxon>
        <taxon>Embryophyta</taxon>
        <taxon>Tracheophyta</taxon>
        <taxon>Spermatophyta</taxon>
        <taxon>Magnoliopsida</taxon>
        <taxon>Liliopsida</taxon>
        <taxon>Hydrocharitaceae</taxon>
        <taxon>Enhalus</taxon>
    </lineage>
</organism>
<keyword evidence="1" id="KW-1133">Transmembrane helix</keyword>
<feature type="transmembrane region" description="Helical" evidence="1">
    <location>
        <begin position="67"/>
        <end position="86"/>
    </location>
</feature>
<keyword evidence="1" id="KW-0812">Transmembrane</keyword>
<protein>
    <submittedName>
        <fullName evidence="2">NADH-plastoquinone oxidoreductase subunit K</fullName>
    </submittedName>
</protein>
<evidence type="ECO:0000256" key="1">
    <source>
        <dbReference type="SAM" id="Phobius"/>
    </source>
</evidence>
<geneLocation type="chloroplast" evidence="2"/>
<proteinExistence type="predicted"/>
<reference evidence="2" key="1">
    <citation type="submission" date="2019-08" db="EMBL/GenBank/DDBJ databases">
        <title>The complete chloroplast genome of Enhalus acodoides and its phylogenetic analysis.</title>
        <authorList>
            <person name="Liu T."/>
            <person name="Jia X."/>
        </authorList>
    </citation>
    <scope>NUCLEOTIDE SEQUENCE</scope>
</reference>
<keyword evidence="1" id="KW-0472">Membrane</keyword>
<name>A0A6M3QH53_9LILI</name>
<reference evidence="3" key="2">
    <citation type="journal article" date="2020" name="Mitochondrial DNA Part B Resour">
        <title>The characteristics of the complete chloroplast genome of Enhalus acoroides.</title>
        <authorList>
            <person name="Yu S."/>
            <person name="Cui M.-Y."/>
            <person name="Shi M.-M."/>
        </authorList>
    </citation>
    <scope>NUCLEOTIDE SEQUENCE</scope>
</reference>
<evidence type="ECO:0000313" key="2">
    <source>
        <dbReference type="EMBL" id="QJC59078.1"/>
    </source>
</evidence>